<dbReference type="PATRIC" id="fig|187330.3.peg.1674"/>
<dbReference type="GO" id="GO:0010257">
    <property type="term" value="P:NADH dehydrogenase complex assembly"/>
    <property type="evidence" value="ECO:0007669"/>
    <property type="project" value="TreeGrafter"/>
</dbReference>
<protein>
    <recommendedName>
        <fullName evidence="3">NADH:ubiquinone oxidoreductase intermediate-associated protein 30 domain-containing protein</fullName>
    </recommendedName>
</protein>
<dbReference type="OrthoDB" id="442188at2"/>
<organism evidence="4 5">
    <name type="scientific">Pseudoalteromonas porphyrae</name>
    <dbReference type="NCBI Taxonomy" id="187330"/>
    <lineage>
        <taxon>Bacteria</taxon>
        <taxon>Pseudomonadati</taxon>
        <taxon>Pseudomonadota</taxon>
        <taxon>Gammaproteobacteria</taxon>
        <taxon>Alteromonadales</taxon>
        <taxon>Pseudoalteromonadaceae</taxon>
        <taxon>Pseudoalteromonas</taxon>
    </lineage>
</organism>
<reference evidence="4 5" key="1">
    <citation type="submission" date="2015-08" db="EMBL/GenBank/DDBJ databases">
        <title>Draft Genome Sequence of Pseudoalteromonas porphyrae UCD-SED14.</title>
        <authorList>
            <person name="Coil D.A."/>
            <person name="Jospin G."/>
            <person name="Lee R.D."/>
            <person name="Eisen J.A."/>
        </authorList>
    </citation>
    <scope>NUCLEOTIDE SEQUENCE [LARGE SCALE GENOMIC DNA]</scope>
    <source>
        <strain evidence="4 5">UCD-SED14</strain>
    </source>
</reference>
<dbReference type="InterPro" id="IPR039131">
    <property type="entry name" value="NDUFAF1"/>
</dbReference>
<dbReference type="PANTHER" id="PTHR13194:SF19">
    <property type="entry name" value="NAD(P)-BINDING ROSSMANN-FOLD SUPERFAMILY PROTEIN"/>
    <property type="match status" value="1"/>
</dbReference>
<evidence type="ECO:0000259" key="3">
    <source>
        <dbReference type="Pfam" id="PF08547"/>
    </source>
</evidence>
<proteinExistence type="inferred from homology"/>
<feature type="chain" id="PRO_5005878315" description="NADH:ubiquinone oxidoreductase intermediate-associated protein 30 domain-containing protein" evidence="2">
    <location>
        <begin position="24"/>
        <end position="175"/>
    </location>
</feature>
<dbReference type="InterPro" id="IPR008979">
    <property type="entry name" value="Galactose-bd-like_sf"/>
</dbReference>
<gene>
    <name evidence="4" type="ORF">ADS77_16280</name>
</gene>
<evidence type="ECO:0000256" key="1">
    <source>
        <dbReference type="ARBA" id="ARBA00007884"/>
    </source>
</evidence>
<accession>A0A0N1MSF2</accession>
<evidence type="ECO:0000313" key="5">
    <source>
        <dbReference type="Proteomes" id="UP000037848"/>
    </source>
</evidence>
<dbReference type="GO" id="GO:0051082">
    <property type="term" value="F:unfolded protein binding"/>
    <property type="evidence" value="ECO:0007669"/>
    <property type="project" value="TreeGrafter"/>
</dbReference>
<feature type="signal peptide" evidence="2">
    <location>
        <begin position="1"/>
        <end position="23"/>
    </location>
</feature>
<dbReference type="AlphaFoldDB" id="A0A0N1MSF2"/>
<feature type="domain" description="NADH:ubiquinone oxidoreductase intermediate-associated protein 30" evidence="3">
    <location>
        <begin position="24"/>
        <end position="167"/>
    </location>
</feature>
<dbReference type="STRING" id="187330.AMS58_18470"/>
<keyword evidence="5" id="KW-1185">Reference proteome</keyword>
<dbReference type="SUPFAM" id="SSF49785">
    <property type="entry name" value="Galactose-binding domain-like"/>
    <property type="match status" value="1"/>
</dbReference>
<evidence type="ECO:0000313" key="4">
    <source>
        <dbReference type="EMBL" id="KPH60203.1"/>
    </source>
</evidence>
<dbReference type="Proteomes" id="UP000037848">
    <property type="component" value="Unassembled WGS sequence"/>
</dbReference>
<evidence type="ECO:0000256" key="2">
    <source>
        <dbReference type="SAM" id="SignalP"/>
    </source>
</evidence>
<comment type="similarity">
    <text evidence="1">Belongs to the CIA30 family.</text>
</comment>
<dbReference type="PANTHER" id="PTHR13194">
    <property type="entry name" value="COMPLEX I INTERMEDIATE-ASSOCIATED PROTEIN 30"/>
    <property type="match status" value="1"/>
</dbReference>
<name>A0A0N1MSF2_9GAMM</name>
<comment type="caution">
    <text evidence="4">The sequence shown here is derived from an EMBL/GenBank/DDBJ whole genome shotgun (WGS) entry which is preliminary data.</text>
</comment>
<sequence length="175" mass="19543">MKIHNIASVVAVSLLLPSGFVSANQSWYIVNDSVMGGLSTSQVYEKDDALVFSGTVSLENNGGFASVRTAINTNEQAANQISLRVKGDGQTYQLRLRTTQYLDGPAYTTSFKTTKDEWHLVNFTPSDFSLTFRGRILEQNPNFYFKDIRQLGIMIAKKQQGDFKLEINQIAFNNS</sequence>
<dbReference type="InterPro" id="IPR013857">
    <property type="entry name" value="NADH-UbQ_OxRdtase-assoc_prot30"/>
</dbReference>
<dbReference type="Pfam" id="PF08547">
    <property type="entry name" value="CIA30"/>
    <property type="match status" value="1"/>
</dbReference>
<dbReference type="EMBL" id="LHPH01000021">
    <property type="protein sequence ID" value="KPH60203.1"/>
    <property type="molecule type" value="Genomic_DNA"/>
</dbReference>
<keyword evidence="2" id="KW-0732">Signal</keyword>
<dbReference type="RefSeq" id="WP_054206480.1">
    <property type="nucleotide sequence ID" value="NZ_LHPH01000021.1"/>
</dbReference>